<dbReference type="Proteomes" id="UP001157114">
    <property type="component" value="Unassembled WGS sequence"/>
</dbReference>
<feature type="transmembrane region" description="Helical" evidence="1">
    <location>
        <begin position="43"/>
        <end position="64"/>
    </location>
</feature>
<keyword evidence="1" id="KW-1133">Transmembrane helix</keyword>
<evidence type="ECO:0000313" key="2">
    <source>
        <dbReference type="EMBL" id="GLX68651.1"/>
    </source>
</evidence>
<sequence>MIVHAIKNPSGRSIIGCMIILSLNSIFQIINQFNNPIHPVNNFFLSFSSLMLLVYVSVIFIAIFRARKKPTELYLHDERIQLNGLSVDAKDIKVMMIMGYFRPVIGIKPHGKKIVPLKMCFKFPEDEDKGIADLTKWAETNKVKLVKRDFIRWI</sequence>
<evidence type="ECO:0000256" key="1">
    <source>
        <dbReference type="SAM" id="Phobius"/>
    </source>
</evidence>
<keyword evidence="1" id="KW-0812">Transmembrane</keyword>
<comment type="caution">
    <text evidence="2">The sequence shown here is derived from an EMBL/GenBank/DDBJ whole genome shotgun (WGS) entry which is preliminary data.</text>
</comment>
<gene>
    <name evidence="2" type="ORF">MU1_29960</name>
</gene>
<name>A0ABQ6GH58_9BACL</name>
<keyword evidence="3" id="KW-1185">Reference proteome</keyword>
<feature type="transmembrane region" description="Helical" evidence="1">
    <location>
        <begin position="12"/>
        <end position="31"/>
    </location>
</feature>
<proteinExistence type="predicted"/>
<accession>A0ABQ6GH58</accession>
<dbReference type="EMBL" id="BSSQ01000013">
    <property type="protein sequence ID" value="GLX68651.1"/>
    <property type="molecule type" value="Genomic_DNA"/>
</dbReference>
<protein>
    <submittedName>
        <fullName evidence="2">Uncharacterized protein</fullName>
    </submittedName>
</protein>
<evidence type="ECO:0000313" key="3">
    <source>
        <dbReference type="Proteomes" id="UP001157114"/>
    </source>
</evidence>
<organism evidence="2 3">
    <name type="scientific">Paenibacillus glycanilyticus</name>
    <dbReference type="NCBI Taxonomy" id="126569"/>
    <lineage>
        <taxon>Bacteria</taxon>
        <taxon>Bacillati</taxon>
        <taxon>Bacillota</taxon>
        <taxon>Bacilli</taxon>
        <taxon>Bacillales</taxon>
        <taxon>Paenibacillaceae</taxon>
        <taxon>Paenibacillus</taxon>
    </lineage>
</organism>
<keyword evidence="1" id="KW-0472">Membrane</keyword>
<reference evidence="2 3" key="1">
    <citation type="submission" date="2023-03" db="EMBL/GenBank/DDBJ databases">
        <title>Draft genome sequence of the bacteria which degrade cell wall of Tricholomamatutake.</title>
        <authorList>
            <person name="Konishi Y."/>
            <person name="Fukuta Y."/>
            <person name="Shirasaka N."/>
        </authorList>
    </citation>
    <scope>NUCLEOTIDE SEQUENCE [LARGE SCALE GENOMIC DNA]</scope>
    <source>
        <strain evidence="3">mu1</strain>
    </source>
</reference>